<dbReference type="OrthoDB" id="8855132at2"/>
<feature type="domain" description="SnoaL-like" evidence="1">
    <location>
        <begin position="15"/>
        <end position="116"/>
    </location>
</feature>
<dbReference type="InterPro" id="IPR032710">
    <property type="entry name" value="NTF2-like_dom_sf"/>
</dbReference>
<dbReference type="RefSeq" id="WP_062832405.1">
    <property type="nucleotide sequence ID" value="NZ_BCSX01000064.1"/>
</dbReference>
<dbReference type="Gene3D" id="3.10.450.50">
    <property type="match status" value="1"/>
</dbReference>
<dbReference type="STRING" id="146020.RMCB_6975"/>
<sequence length="131" mass="14867">MHVSTTDPDLATIADRYFAAWRKRDADAIVALHTADTQFWIHLGTEPVHGRDAVRDTIATLFEQFPNFGFTVHRVVFADGHWALDWTATFDAPDGEKHGFDCLDLVEVTSEGLVARKDTFIDFIQMQEQTK</sequence>
<reference evidence="3" key="1">
    <citation type="journal article" date="2016" name="Genome Announc.">
        <title>Draft Genome Sequences of Five Rapidly Growing Mycobacterium Species, M. thermoresistibile, M. fortuitum subsp. acetamidolyticum, M. canariasense, M. brisbanense, and M. novocastrense.</title>
        <authorList>
            <person name="Katahira K."/>
            <person name="Ogura Y."/>
            <person name="Gotoh Y."/>
            <person name="Hayashi T."/>
        </authorList>
    </citation>
    <scope>NUCLEOTIDE SEQUENCE [LARGE SCALE GENOMIC DNA]</scope>
    <source>
        <strain evidence="3">JCM15654</strain>
    </source>
</reference>
<proteinExistence type="predicted"/>
<reference evidence="3" key="2">
    <citation type="submission" date="2016-02" db="EMBL/GenBank/DDBJ databases">
        <title>Draft genome sequence of five rapidly growing Mycobacterium species.</title>
        <authorList>
            <person name="Katahira K."/>
            <person name="Gotou Y."/>
            <person name="Iida K."/>
            <person name="Ogura Y."/>
            <person name="Hayashi T."/>
        </authorList>
    </citation>
    <scope>NUCLEOTIDE SEQUENCE [LARGE SCALE GENOMIC DNA]</scope>
    <source>
        <strain evidence="3">JCM15654</strain>
    </source>
</reference>
<organism evidence="2 3">
    <name type="scientific">Mycolicibacterium brisbanense</name>
    <dbReference type="NCBI Taxonomy" id="146020"/>
    <lineage>
        <taxon>Bacteria</taxon>
        <taxon>Bacillati</taxon>
        <taxon>Actinomycetota</taxon>
        <taxon>Actinomycetes</taxon>
        <taxon>Mycobacteriales</taxon>
        <taxon>Mycobacteriaceae</taxon>
        <taxon>Mycolicibacterium</taxon>
    </lineage>
</organism>
<dbReference type="EMBL" id="BCSX01000064">
    <property type="protein sequence ID" value="GAS92879.1"/>
    <property type="molecule type" value="Genomic_DNA"/>
</dbReference>
<comment type="caution">
    <text evidence="2">The sequence shown here is derived from an EMBL/GenBank/DDBJ whole genome shotgun (WGS) entry which is preliminary data.</text>
</comment>
<evidence type="ECO:0000313" key="2">
    <source>
        <dbReference type="EMBL" id="GAS92879.1"/>
    </source>
</evidence>
<dbReference type="InterPro" id="IPR037401">
    <property type="entry name" value="SnoaL-like"/>
</dbReference>
<evidence type="ECO:0000259" key="1">
    <source>
        <dbReference type="Pfam" id="PF12680"/>
    </source>
</evidence>
<dbReference type="AlphaFoldDB" id="A0A100W726"/>
<dbReference type="GO" id="GO:0016853">
    <property type="term" value="F:isomerase activity"/>
    <property type="evidence" value="ECO:0007669"/>
    <property type="project" value="UniProtKB-KW"/>
</dbReference>
<gene>
    <name evidence="2" type="ORF">RMCB_6975</name>
</gene>
<evidence type="ECO:0000313" key="3">
    <source>
        <dbReference type="Proteomes" id="UP000069620"/>
    </source>
</evidence>
<dbReference type="Proteomes" id="UP000069620">
    <property type="component" value="Unassembled WGS sequence"/>
</dbReference>
<keyword evidence="3" id="KW-1185">Reference proteome</keyword>
<keyword evidence="2" id="KW-0413">Isomerase</keyword>
<protein>
    <submittedName>
        <fullName evidence="2">Ketosteroid isomerase-like protein</fullName>
    </submittedName>
</protein>
<dbReference type="SUPFAM" id="SSF54427">
    <property type="entry name" value="NTF2-like"/>
    <property type="match status" value="1"/>
</dbReference>
<dbReference type="Pfam" id="PF12680">
    <property type="entry name" value="SnoaL_2"/>
    <property type="match status" value="1"/>
</dbReference>
<accession>A0A100W726</accession>
<name>A0A100W726_9MYCO</name>